<organism evidence="3 4">
    <name type="scientific">Paenibacillus radicis</name>
    <name type="common">ex Xue et al. 2023</name>
    <dbReference type="NCBI Taxonomy" id="2972489"/>
    <lineage>
        <taxon>Bacteria</taxon>
        <taxon>Bacillati</taxon>
        <taxon>Bacillota</taxon>
        <taxon>Bacilli</taxon>
        <taxon>Bacillales</taxon>
        <taxon>Paenibacillaceae</taxon>
        <taxon>Paenibacillus</taxon>
    </lineage>
</organism>
<sequence>MSKVLLFFLLTWLTGSPIVAILVLLVIFYALDRRFIGLTPNILKPLQRARKLSRLRQELRLSPHQNSSKLELARVLMERKQYVEAAELLEQVASVIDDSAEVRAELGLCRLKLGQLEPGEQLLLEAVEMNPRVKYGEPYLRLAEAWADQNPTKAIAYLEQFKEVNSSSCEAYYRLGQLYERLGRKEEARGAYRDAIELYRGLPKYKRRFERKWALLARFKQFS</sequence>
<gene>
    <name evidence="3" type="ORF">NV381_07405</name>
</gene>
<evidence type="ECO:0000256" key="1">
    <source>
        <dbReference type="PROSITE-ProRule" id="PRU00339"/>
    </source>
</evidence>
<dbReference type="Gene3D" id="1.25.40.10">
    <property type="entry name" value="Tetratricopeptide repeat domain"/>
    <property type="match status" value="2"/>
</dbReference>
<keyword evidence="2" id="KW-0472">Membrane</keyword>
<reference evidence="3 4" key="1">
    <citation type="submission" date="2022-08" db="EMBL/GenBank/DDBJ databases">
        <title>Paenibacillus endoradicis sp. nov., Paenibacillus radicibacter sp. nov and Paenibacillus pararadicis sp. nov., three cold-adapted plant growth-promoting bacteria isolated from root of Larix gmelinii in Great Khingan.</title>
        <authorList>
            <person name="Xue H."/>
        </authorList>
    </citation>
    <scope>NUCLEOTIDE SEQUENCE [LARGE SCALE GENOMIC DNA]</scope>
    <source>
        <strain evidence="3 4">N5-1-1-5</strain>
    </source>
</reference>
<dbReference type="InterPro" id="IPR019734">
    <property type="entry name" value="TPR_rpt"/>
</dbReference>
<dbReference type="EMBL" id="JANQBD010000004">
    <property type="protein sequence ID" value="MCR8631026.1"/>
    <property type="molecule type" value="Genomic_DNA"/>
</dbReference>
<dbReference type="Pfam" id="PF14559">
    <property type="entry name" value="TPR_19"/>
    <property type="match status" value="1"/>
</dbReference>
<dbReference type="PANTHER" id="PTHR23082:SF0">
    <property type="entry name" value="GENERAL TRANSCRIPTION FACTOR 3C POLYPEPTIDE 3"/>
    <property type="match status" value="1"/>
</dbReference>
<dbReference type="InterPro" id="IPR011990">
    <property type="entry name" value="TPR-like_helical_dom_sf"/>
</dbReference>
<protein>
    <submittedName>
        <fullName evidence="3">Tetratricopeptide repeat protein</fullName>
    </submittedName>
</protein>
<dbReference type="Proteomes" id="UP001300012">
    <property type="component" value="Unassembled WGS sequence"/>
</dbReference>
<dbReference type="PROSITE" id="PS50293">
    <property type="entry name" value="TPR_REGION"/>
    <property type="match status" value="1"/>
</dbReference>
<keyword evidence="2" id="KW-1133">Transmembrane helix</keyword>
<name>A0ABT1YCY3_9BACL</name>
<feature type="repeat" description="TPR" evidence="1">
    <location>
        <begin position="169"/>
        <end position="202"/>
    </location>
</feature>
<dbReference type="SUPFAM" id="SSF48452">
    <property type="entry name" value="TPR-like"/>
    <property type="match status" value="1"/>
</dbReference>
<comment type="caution">
    <text evidence="3">The sequence shown here is derived from an EMBL/GenBank/DDBJ whole genome shotgun (WGS) entry which is preliminary data.</text>
</comment>
<keyword evidence="1" id="KW-0802">TPR repeat</keyword>
<keyword evidence="2" id="KW-0812">Transmembrane</keyword>
<accession>A0ABT1YCY3</accession>
<dbReference type="SMART" id="SM00028">
    <property type="entry name" value="TPR"/>
    <property type="match status" value="3"/>
</dbReference>
<dbReference type="PANTHER" id="PTHR23082">
    <property type="entry name" value="TRANSCRIPTION INITIATION FACTOR IIIC TFIIIC , POLYPEPTIDE 3-RELATED"/>
    <property type="match status" value="1"/>
</dbReference>
<dbReference type="Pfam" id="PF13432">
    <property type="entry name" value="TPR_16"/>
    <property type="match status" value="1"/>
</dbReference>
<evidence type="ECO:0000256" key="2">
    <source>
        <dbReference type="SAM" id="Phobius"/>
    </source>
</evidence>
<dbReference type="InterPro" id="IPR039340">
    <property type="entry name" value="Tfc4/TFIIIC-102/Sfc4"/>
</dbReference>
<proteinExistence type="predicted"/>
<evidence type="ECO:0000313" key="3">
    <source>
        <dbReference type="EMBL" id="MCR8631026.1"/>
    </source>
</evidence>
<keyword evidence="4" id="KW-1185">Reference proteome</keyword>
<dbReference type="RefSeq" id="WP_258212628.1">
    <property type="nucleotide sequence ID" value="NZ_JANQBD010000004.1"/>
</dbReference>
<evidence type="ECO:0000313" key="4">
    <source>
        <dbReference type="Proteomes" id="UP001300012"/>
    </source>
</evidence>
<feature type="transmembrane region" description="Helical" evidence="2">
    <location>
        <begin position="6"/>
        <end position="31"/>
    </location>
</feature>
<dbReference type="PROSITE" id="PS50005">
    <property type="entry name" value="TPR"/>
    <property type="match status" value="1"/>
</dbReference>